<dbReference type="Gene3D" id="1.20.120.20">
    <property type="entry name" value="Apolipoprotein"/>
    <property type="match status" value="1"/>
</dbReference>
<evidence type="ECO:0000256" key="4">
    <source>
        <dbReference type="ARBA" id="ARBA00022750"/>
    </source>
</evidence>
<feature type="region of interest" description="Disordered" evidence="10">
    <location>
        <begin position="427"/>
        <end position="455"/>
    </location>
</feature>
<dbReference type="PROSITE" id="PS00141">
    <property type="entry name" value="ASP_PROTEASE"/>
    <property type="match status" value="1"/>
</dbReference>
<keyword evidence="4 9" id="KW-0064">Aspartyl protease</keyword>
<evidence type="ECO:0000256" key="7">
    <source>
        <dbReference type="ARBA" id="ARBA00023274"/>
    </source>
</evidence>
<comment type="caution">
    <text evidence="12">The sequence shown here is derived from an EMBL/GenBank/DDBJ whole genome shotgun (WGS) entry which is preliminary data.</text>
</comment>
<keyword evidence="6" id="KW-0689">Ribosomal protein</keyword>
<protein>
    <recommendedName>
        <fullName evidence="11">Peptidase A1 domain-containing protein</fullName>
    </recommendedName>
</protein>
<dbReference type="PROSITE" id="PS51767">
    <property type="entry name" value="PEPTIDASE_A1"/>
    <property type="match status" value="1"/>
</dbReference>
<dbReference type="SUPFAM" id="SSF50630">
    <property type="entry name" value="Acid proteases"/>
    <property type="match status" value="1"/>
</dbReference>
<dbReference type="GO" id="GO:0005840">
    <property type="term" value="C:ribosome"/>
    <property type="evidence" value="ECO:0007669"/>
    <property type="project" value="UniProtKB-KW"/>
</dbReference>
<evidence type="ECO:0000256" key="9">
    <source>
        <dbReference type="RuleBase" id="RU000454"/>
    </source>
</evidence>
<dbReference type="GO" id="GO:0004190">
    <property type="term" value="F:aspartic-type endopeptidase activity"/>
    <property type="evidence" value="ECO:0007669"/>
    <property type="project" value="UniProtKB-KW"/>
</dbReference>
<feature type="region of interest" description="Disordered" evidence="10">
    <location>
        <begin position="659"/>
        <end position="692"/>
    </location>
</feature>
<dbReference type="AlphaFoldDB" id="A0A7J6MPT9"/>
<evidence type="ECO:0000256" key="1">
    <source>
        <dbReference type="ARBA" id="ARBA00007326"/>
    </source>
</evidence>
<comment type="similarity">
    <text evidence="1">Belongs to the eukaryotic ribosomal protein eL30 family.</text>
</comment>
<dbReference type="FunFam" id="3.30.1330.30:FF:000001">
    <property type="entry name" value="60S ribosomal protein L30"/>
    <property type="match status" value="1"/>
</dbReference>
<dbReference type="GO" id="GO:0006508">
    <property type="term" value="P:proteolysis"/>
    <property type="evidence" value="ECO:0007669"/>
    <property type="project" value="UniProtKB-KW"/>
</dbReference>
<dbReference type="GO" id="GO:1990904">
    <property type="term" value="C:ribonucleoprotein complex"/>
    <property type="evidence" value="ECO:0007669"/>
    <property type="project" value="UniProtKB-KW"/>
</dbReference>
<dbReference type="InterPro" id="IPR034164">
    <property type="entry name" value="Pepsin-like_dom"/>
</dbReference>
<sequence>MVSKKQTKAHESVNAGLQLVLKSGKYTIGWRSTMKAIRSGSAKLVLVSSNCPALRRSEIEYYAMLSKTGVHHYVGDNNALGTACRRFYRVSCMAILDAGLGSSDELRGSSSYNKFASYVPAAQRSPEASDEQRPVKVPLSRQVSHAGSRCYGNLSMEIPGQTSIALSEFKVVYRKPKTMDLNAAISEQANSVAGVIETKAVVTDAAQVEDPKRLSYVLEPLINVANTQYFGPIQLGTPPQTATVIFDTGSADMWVPSSRFDPTNSSTFVAQNGDGVRRLTYGVGSVQGRMGSDRVCFGAVKNDPSSDMVSPPSSNQPLCIPHQHLIVSEASEDLEGGLYDGVMGLGFPALSSTGTTALENIISHLADPVLAFSLTEDPIAAATMGSSVTFGGLDATMYRPDTLTWTPLVGHVYWAMETVIEVLQEPNRKKKPSDGVTGGDAVMEDGVTDQSEGANDDIETLPRQLLVQRQTVVLDTGTSYLMVPRPDFVKFLSALLPSEKLAQCSALKPSNLLICPCHLRQYARRINVLVANRQFPILPTDYFTGPGLQSQQCVLEVQMGHDASPWVFGDTFMKKFYTVFDAGHSRIGLADRPHVPNHSASKMVINSPLLPQEQGGHGFRETELGALVAVALVTLLFFMAATSTTVRRALSAVHRRATASERRRLPGGRDTAGCWPFSTPKRRSDTRRGRAEGSAAPLRWLQRDYRLCYRLTTPVLIMPNYVPDSINSTVESATMKTQKMVDDFKKTDTGKKVSQSTNAALGSVYSLLDSLLSKGEELVDRYLPSSEPQSSAEEQSETSAATTRNSDTVEGASPLSRAMALGSTVCSRLYGRGASEVSGFGNSMSMSWQRVYASVMGYFTSYLDSFKSMLLYLRDTFPAVQIAEEDLLAVSNKASEWWTAFVERLQKAFSDNKEAAQSSMKKSQDAVHQYTAQAKETAAKYSAQAKDAANKYSTDVKEKATKAKETASMYAADAKDTASKYAADAKETAGKYAADAKDTASKYAAGAKDTAGRYAADAKATADKYYQSAADKVSTYIVCGACIAGEQRNVFSFVFFHEEGDDDTFVLNNTVQAD</sequence>
<dbReference type="Proteomes" id="UP000572268">
    <property type="component" value="Unassembled WGS sequence"/>
</dbReference>
<dbReference type="SUPFAM" id="SSF55315">
    <property type="entry name" value="L30e-like"/>
    <property type="match status" value="1"/>
</dbReference>
<dbReference type="PROSITE" id="PS00709">
    <property type="entry name" value="RIBOSOMAL_L30E_1"/>
    <property type="match status" value="1"/>
</dbReference>
<dbReference type="InterPro" id="IPR004038">
    <property type="entry name" value="Ribosomal_eL8/eL30/eS12/Gad45"/>
</dbReference>
<evidence type="ECO:0000256" key="8">
    <source>
        <dbReference type="PIRSR" id="PIRSR601461-1"/>
    </source>
</evidence>
<organism evidence="12 13">
    <name type="scientific">Perkinsus olseni</name>
    <name type="common">Perkinsus atlanticus</name>
    <dbReference type="NCBI Taxonomy" id="32597"/>
    <lineage>
        <taxon>Eukaryota</taxon>
        <taxon>Sar</taxon>
        <taxon>Alveolata</taxon>
        <taxon>Perkinsozoa</taxon>
        <taxon>Perkinsea</taxon>
        <taxon>Perkinsida</taxon>
        <taxon>Perkinsidae</taxon>
        <taxon>Perkinsus</taxon>
    </lineage>
</organism>
<dbReference type="InterPro" id="IPR001461">
    <property type="entry name" value="Aspartic_peptidase_A1"/>
</dbReference>
<evidence type="ECO:0000256" key="6">
    <source>
        <dbReference type="ARBA" id="ARBA00022980"/>
    </source>
</evidence>
<comment type="similarity">
    <text evidence="2 9">Belongs to the peptidase A1 family.</text>
</comment>
<keyword evidence="7" id="KW-0687">Ribonucleoprotein</keyword>
<evidence type="ECO:0000313" key="13">
    <source>
        <dbReference type="Proteomes" id="UP000572268"/>
    </source>
</evidence>
<dbReference type="InterPro" id="IPR033121">
    <property type="entry name" value="PEPTIDASE_A1"/>
</dbReference>
<evidence type="ECO:0000259" key="11">
    <source>
        <dbReference type="PROSITE" id="PS51767"/>
    </source>
</evidence>
<feature type="active site" evidence="8">
    <location>
        <position position="475"/>
    </location>
</feature>
<feature type="region of interest" description="Disordered" evidence="10">
    <location>
        <begin position="782"/>
        <end position="813"/>
    </location>
</feature>
<name>A0A7J6MPT9_PEROL</name>
<dbReference type="InterPro" id="IPR021109">
    <property type="entry name" value="Peptidase_aspartic_dom_sf"/>
</dbReference>
<feature type="compositionally biased region" description="Basic and acidic residues" evidence="10">
    <location>
        <begin position="682"/>
        <end position="691"/>
    </location>
</feature>
<dbReference type="PANTHER" id="PTHR47966">
    <property type="entry name" value="BETA-SITE APP-CLEAVING ENZYME, ISOFORM A-RELATED"/>
    <property type="match status" value="1"/>
</dbReference>
<dbReference type="PANTHER" id="PTHR47966:SF51">
    <property type="entry name" value="BETA-SITE APP-CLEAVING ENZYME, ISOFORM A-RELATED"/>
    <property type="match status" value="1"/>
</dbReference>
<keyword evidence="3 9" id="KW-0645">Protease</keyword>
<dbReference type="Gene3D" id="3.30.1330.30">
    <property type="match status" value="1"/>
</dbReference>
<gene>
    <name evidence="12" type="ORF">FOL46_007628</name>
</gene>
<dbReference type="PRINTS" id="PR00792">
    <property type="entry name" value="PEPSIN"/>
</dbReference>
<evidence type="ECO:0000256" key="5">
    <source>
        <dbReference type="ARBA" id="ARBA00022801"/>
    </source>
</evidence>
<dbReference type="InterPro" id="IPR001969">
    <property type="entry name" value="Aspartic_peptidase_AS"/>
</dbReference>
<feature type="domain" description="Peptidase A1" evidence="11">
    <location>
        <begin position="229"/>
        <end position="590"/>
    </location>
</feature>
<dbReference type="SUPFAM" id="SSF58113">
    <property type="entry name" value="Apolipoprotein A-I"/>
    <property type="match status" value="1"/>
</dbReference>
<evidence type="ECO:0000256" key="2">
    <source>
        <dbReference type="ARBA" id="ARBA00007447"/>
    </source>
</evidence>
<accession>A0A7J6MPT9</accession>
<evidence type="ECO:0000313" key="12">
    <source>
        <dbReference type="EMBL" id="KAF4673230.1"/>
    </source>
</evidence>
<feature type="active site" evidence="8">
    <location>
        <position position="247"/>
    </location>
</feature>
<dbReference type="InterPro" id="IPR029064">
    <property type="entry name" value="Ribosomal_eL30-like_sf"/>
</dbReference>
<dbReference type="Pfam" id="PF00026">
    <property type="entry name" value="Asp"/>
    <property type="match status" value="2"/>
</dbReference>
<keyword evidence="5 9" id="KW-0378">Hydrolase</keyword>
<dbReference type="Gene3D" id="2.40.70.10">
    <property type="entry name" value="Acid Proteases"/>
    <property type="match status" value="2"/>
</dbReference>
<evidence type="ECO:0000256" key="3">
    <source>
        <dbReference type="ARBA" id="ARBA00022670"/>
    </source>
</evidence>
<proteinExistence type="inferred from homology"/>
<evidence type="ECO:0000256" key="10">
    <source>
        <dbReference type="SAM" id="MobiDB-lite"/>
    </source>
</evidence>
<dbReference type="EMBL" id="JABANN010000055">
    <property type="protein sequence ID" value="KAF4673230.1"/>
    <property type="molecule type" value="Genomic_DNA"/>
</dbReference>
<feature type="compositionally biased region" description="Low complexity" evidence="10">
    <location>
        <begin position="784"/>
        <end position="803"/>
    </location>
</feature>
<reference evidence="12 13" key="1">
    <citation type="submission" date="2020-04" db="EMBL/GenBank/DDBJ databases">
        <title>Perkinsus olseni comparative genomics.</title>
        <authorList>
            <person name="Bogema D.R."/>
        </authorList>
    </citation>
    <scope>NUCLEOTIDE SEQUENCE [LARGE SCALE GENOMIC DNA]</scope>
    <source>
        <strain evidence="12">ATCC PRA-31</strain>
    </source>
</reference>
<dbReference type="CDD" id="cd05471">
    <property type="entry name" value="pepsin_like"/>
    <property type="match status" value="1"/>
</dbReference>
<dbReference type="Pfam" id="PF01248">
    <property type="entry name" value="Ribosomal_L7Ae"/>
    <property type="match status" value="1"/>
</dbReference>
<dbReference type="InterPro" id="IPR022991">
    <property type="entry name" value="Ribosomal_eL30_CS"/>
</dbReference>